<dbReference type="PROSITE" id="PS00197">
    <property type="entry name" value="2FE2S_FER_1"/>
    <property type="match status" value="1"/>
</dbReference>
<dbReference type="PANTHER" id="PTHR44379">
    <property type="entry name" value="OXIDOREDUCTASE WITH IRON-SULFUR SUBUNIT"/>
    <property type="match status" value="1"/>
</dbReference>
<evidence type="ECO:0000256" key="1">
    <source>
        <dbReference type="ARBA" id="ARBA00022714"/>
    </source>
</evidence>
<comment type="caution">
    <text evidence="7">The sequence shown here is derived from an EMBL/GenBank/DDBJ whole genome shotgun (WGS) entry which is preliminary data.</text>
</comment>
<dbReference type="Proteomes" id="UP001428817">
    <property type="component" value="Unassembled WGS sequence"/>
</dbReference>
<evidence type="ECO:0000259" key="6">
    <source>
        <dbReference type="PROSITE" id="PS51085"/>
    </source>
</evidence>
<evidence type="ECO:0000256" key="5">
    <source>
        <dbReference type="ARBA" id="ARBA00023014"/>
    </source>
</evidence>
<evidence type="ECO:0000256" key="2">
    <source>
        <dbReference type="ARBA" id="ARBA00022723"/>
    </source>
</evidence>
<dbReference type="RefSeq" id="WP_185065667.1">
    <property type="nucleotide sequence ID" value="NZ_BAABJP010000068.1"/>
</dbReference>
<dbReference type="InterPro" id="IPR006058">
    <property type="entry name" value="2Fe2S_fd_BS"/>
</dbReference>
<evidence type="ECO:0000313" key="7">
    <source>
        <dbReference type="EMBL" id="GAA5176055.1"/>
    </source>
</evidence>
<feature type="domain" description="2Fe-2S ferredoxin-type" evidence="6">
    <location>
        <begin position="10"/>
        <end position="86"/>
    </location>
</feature>
<dbReference type="InterPro" id="IPR001041">
    <property type="entry name" value="2Fe-2S_ferredoxin-type"/>
</dbReference>
<sequence>MSAATNPPKRLVSLSVNGRRHDVWVTPSELLLDVLHDELGLPEVRYGCGEGVCGTCTVQLDGRPVSACLMFAVQAEGHAVTTVSALLGAGEELHPLQECLLRHGGAQCGFCTPGMLLTADSLARRGGRPSREDIRYELVGNLCRCTGYTKILDAVEEYVEGAERP</sequence>
<keyword evidence="5" id="KW-0411">Iron-sulfur</keyword>
<dbReference type="Gene3D" id="1.10.150.120">
    <property type="entry name" value="[2Fe-2S]-binding domain"/>
    <property type="match status" value="1"/>
</dbReference>
<protein>
    <submittedName>
        <fullName evidence="7">(2Fe-2S)-binding protein</fullName>
    </submittedName>
</protein>
<name>A0ABP9REP4_9PSEU</name>
<dbReference type="InterPro" id="IPR051452">
    <property type="entry name" value="Diverse_Oxidoreductases"/>
</dbReference>
<dbReference type="SUPFAM" id="SSF54292">
    <property type="entry name" value="2Fe-2S ferredoxin-like"/>
    <property type="match status" value="1"/>
</dbReference>
<dbReference type="InterPro" id="IPR036884">
    <property type="entry name" value="2Fe-2S-bd_dom_sf"/>
</dbReference>
<keyword evidence="1" id="KW-0001">2Fe-2S</keyword>
<evidence type="ECO:0000256" key="4">
    <source>
        <dbReference type="ARBA" id="ARBA00023004"/>
    </source>
</evidence>
<dbReference type="PROSITE" id="PS51085">
    <property type="entry name" value="2FE2S_FER_2"/>
    <property type="match status" value="1"/>
</dbReference>
<dbReference type="EMBL" id="BAABJP010000068">
    <property type="protein sequence ID" value="GAA5176055.1"/>
    <property type="molecule type" value="Genomic_DNA"/>
</dbReference>
<accession>A0ABP9REP4</accession>
<reference evidence="8" key="1">
    <citation type="journal article" date="2019" name="Int. J. Syst. Evol. Microbiol.">
        <title>The Global Catalogue of Microorganisms (GCM) 10K type strain sequencing project: providing services to taxonomists for standard genome sequencing and annotation.</title>
        <authorList>
            <consortium name="The Broad Institute Genomics Platform"/>
            <consortium name="The Broad Institute Genome Sequencing Center for Infectious Disease"/>
            <person name="Wu L."/>
            <person name="Ma J."/>
        </authorList>
    </citation>
    <scope>NUCLEOTIDE SEQUENCE [LARGE SCALE GENOMIC DNA]</scope>
    <source>
        <strain evidence="8">JCM 18303</strain>
    </source>
</reference>
<gene>
    <name evidence="7" type="ORF">GCM10023321_83500</name>
</gene>
<keyword evidence="2" id="KW-0479">Metal-binding</keyword>
<dbReference type="CDD" id="cd00207">
    <property type="entry name" value="fer2"/>
    <property type="match status" value="1"/>
</dbReference>
<keyword evidence="8" id="KW-1185">Reference proteome</keyword>
<dbReference type="PANTHER" id="PTHR44379:SF8">
    <property type="entry name" value="XANTHINE DEHYDROGENASE IRON-SULFUR-BINDING SUBUNIT XDHC-RELATED"/>
    <property type="match status" value="1"/>
</dbReference>
<dbReference type="SUPFAM" id="SSF47741">
    <property type="entry name" value="CO dehydrogenase ISP C-domain like"/>
    <property type="match status" value="1"/>
</dbReference>
<dbReference type="Gene3D" id="3.10.20.30">
    <property type="match status" value="1"/>
</dbReference>
<dbReference type="Pfam" id="PF00111">
    <property type="entry name" value="Fer2"/>
    <property type="match status" value="1"/>
</dbReference>
<evidence type="ECO:0000313" key="8">
    <source>
        <dbReference type="Proteomes" id="UP001428817"/>
    </source>
</evidence>
<proteinExistence type="predicted"/>
<dbReference type="InterPro" id="IPR012675">
    <property type="entry name" value="Beta-grasp_dom_sf"/>
</dbReference>
<keyword evidence="3" id="KW-0560">Oxidoreductase</keyword>
<organism evidence="7 8">
    <name type="scientific">Pseudonocardia eucalypti</name>
    <dbReference type="NCBI Taxonomy" id="648755"/>
    <lineage>
        <taxon>Bacteria</taxon>
        <taxon>Bacillati</taxon>
        <taxon>Actinomycetota</taxon>
        <taxon>Actinomycetes</taxon>
        <taxon>Pseudonocardiales</taxon>
        <taxon>Pseudonocardiaceae</taxon>
        <taxon>Pseudonocardia</taxon>
    </lineage>
</organism>
<dbReference type="InterPro" id="IPR002888">
    <property type="entry name" value="2Fe-2S-bd"/>
</dbReference>
<dbReference type="Pfam" id="PF01799">
    <property type="entry name" value="Fer2_2"/>
    <property type="match status" value="1"/>
</dbReference>
<dbReference type="InterPro" id="IPR036010">
    <property type="entry name" value="2Fe-2S_ferredoxin-like_sf"/>
</dbReference>
<evidence type="ECO:0000256" key="3">
    <source>
        <dbReference type="ARBA" id="ARBA00023002"/>
    </source>
</evidence>
<keyword evidence="4" id="KW-0408">Iron</keyword>